<dbReference type="PANTHER" id="PTHR33608">
    <property type="entry name" value="BLL2464 PROTEIN"/>
    <property type="match status" value="1"/>
</dbReference>
<accession>A0A150XFT3</accession>
<keyword evidence="1" id="KW-0812">Transmembrane</keyword>
<dbReference type="AlphaFoldDB" id="A0A150XFT3"/>
<feature type="domain" description="DUF58" evidence="2">
    <location>
        <begin position="204"/>
        <end position="355"/>
    </location>
</feature>
<evidence type="ECO:0000313" key="3">
    <source>
        <dbReference type="EMBL" id="KYG77563.1"/>
    </source>
</evidence>
<evidence type="ECO:0000256" key="1">
    <source>
        <dbReference type="SAM" id="Phobius"/>
    </source>
</evidence>
<dbReference type="SUPFAM" id="SSF53300">
    <property type="entry name" value="vWA-like"/>
    <property type="match status" value="1"/>
</dbReference>
<organism evidence="3 4">
    <name type="scientific">Roseivirga spongicola</name>
    <dbReference type="NCBI Taxonomy" id="333140"/>
    <lineage>
        <taxon>Bacteria</taxon>
        <taxon>Pseudomonadati</taxon>
        <taxon>Bacteroidota</taxon>
        <taxon>Cytophagia</taxon>
        <taxon>Cytophagales</taxon>
        <taxon>Roseivirgaceae</taxon>
        <taxon>Roseivirga</taxon>
    </lineage>
</organism>
<dbReference type="EMBL" id="LRPC01000001">
    <property type="protein sequence ID" value="KYG77563.1"/>
    <property type="molecule type" value="Genomic_DNA"/>
</dbReference>
<dbReference type="Proteomes" id="UP000075606">
    <property type="component" value="Unassembled WGS sequence"/>
</dbReference>
<evidence type="ECO:0000313" key="4">
    <source>
        <dbReference type="Proteomes" id="UP000075606"/>
    </source>
</evidence>
<dbReference type="InterPro" id="IPR036465">
    <property type="entry name" value="vWFA_dom_sf"/>
</dbReference>
<proteinExistence type="predicted"/>
<dbReference type="InterPro" id="IPR002881">
    <property type="entry name" value="DUF58"/>
</dbReference>
<evidence type="ECO:0000259" key="2">
    <source>
        <dbReference type="Pfam" id="PF01882"/>
    </source>
</evidence>
<dbReference type="RefSeq" id="WP_068216037.1">
    <property type="nucleotide sequence ID" value="NZ_CP139724.1"/>
</dbReference>
<gene>
    <name evidence="3" type="ORF">AWW68_01975</name>
</gene>
<feature type="transmembrane region" description="Helical" evidence="1">
    <location>
        <begin position="36"/>
        <end position="56"/>
    </location>
</feature>
<name>A0A150XFT3_9BACT</name>
<keyword evidence="1" id="KW-0472">Membrane</keyword>
<comment type="caution">
    <text evidence="3">The sequence shown here is derived from an EMBL/GenBank/DDBJ whole genome shotgun (WGS) entry which is preliminary data.</text>
</comment>
<feature type="transmembrane region" description="Helical" evidence="1">
    <location>
        <begin position="12"/>
        <end position="30"/>
    </location>
</feature>
<keyword evidence="1" id="KW-1133">Transmembrane helix</keyword>
<keyword evidence="3" id="KW-0132">Cell division</keyword>
<keyword evidence="3" id="KW-0131">Cell cycle</keyword>
<dbReference type="PANTHER" id="PTHR33608:SF3">
    <property type="entry name" value="SLR2013 PROTEIN"/>
    <property type="match status" value="1"/>
</dbReference>
<dbReference type="OrthoDB" id="845740at2"/>
<reference evidence="3 4" key="1">
    <citation type="submission" date="2016-01" db="EMBL/GenBank/DDBJ databases">
        <title>Genome sequencing of Roseivirga spongicola UST030701-084.</title>
        <authorList>
            <person name="Selvaratnam C."/>
            <person name="Thevarajoo S."/>
            <person name="Goh K.M."/>
            <person name="Ee R."/>
            <person name="Chan K.-G."/>
            <person name="Chong C.S."/>
        </authorList>
    </citation>
    <scope>NUCLEOTIDE SEQUENCE [LARGE SCALE GENOMIC DNA]</scope>
    <source>
        <strain evidence="3 4">UST030701-084</strain>
    </source>
</reference>
<keyword evidence="4" id="KW-1185">Reference proteome</keyword>
<dbReference type="STRING" id="333140.AWW68_01975"/>
<protein>
    <submittedName>
        <fullName evidence="3">Cell division protein FtsB</fullName>
    </submittedName>
</protein>
<sequence length="443" mass="51189">MKVIRAIYLSNRLFAAIGIIVASALLGYAIGGLESFARALLYLLLSLAIIDILLLFRVKKGVTASRFAPEKFSNGDQNPMRIFIQNMYQFKAKLMVIDEVPDQFQMRKASFDIEIPAAGSKAINYELRPVKRGEYHFGKTNVFVKSPLGLISRRFQFGESTMVPVYPSYIQMRKYELLAISNQLTLQGVKKIRRLGHNQEFEQIKEYVPGDDFRTINWKATARRDQLMVNNYQDERSQQVYCLIDKSRVMQMPFEGLSLLDYAINATLALSNIIIKKGDRAGMITFQHKVSTVLPASKRNKQMQLIQESLYNQKTLYKEADYSRLFVTVKRKLTQRSLLILFTNFESMAALERQLPYFSNLAKNHVLVVVFFENTELKDLLESRPKSVKDIYYKTIAEKYDHEKRLIVKELRKHGIYSVLTPPQDLTVNTINKYLELKSRGLV</sequence>
<dbReference type="GO" id="GO:0051301">
    <property type="term" value="P:cell division"/>
    <property type="evidence" value="ECO:0007669"/>
    <property type="project" value="UniProtKB-KW"/>
</dbReference>
<dbReference type="Pfam" id="PF01882">
    <property type="entry name" value="DUF58"/>
    <property type="match status" value="1"/>
</dbReference>